<feature type="transmembrane region" description="Helical" evidence="1">
    <location>
        <begin position="160"/>
        <end position="178"/>
    </location>
</feature>
<protein>
    <submittedName>
        <fullName evidence="3">Acyltransferase</fullName>
        <ecNumber evidence="3">2.3.1.-</ecNumber>
    </submittedName>
</protein>
<feature type="domain" description="Acyltransferase 3" evidence="2">
    <location>
        <begin position="26"/>
        <end position="386"/>
    </location>
</feature>
<feature type="transmembrane region" description="Helical" evidence="1">
    <location>
        <begin position="71"/>
        <end position="95"/>
    </location>
</feature>
<keyword evidence="1" id="KW-0472">Membrane</keyword>
<dbReference type="EMBL" id="CP158165">
    <property type="protein sequence ID" value="XBV23002.1"/>
    <property type="molecule type" value="Genomic_DNA"/>
</dbReference>
<dbReference type="Pfam" id="PF01757">
    <property type="entry name" value="Acyl_transf_3"/>
    <property type="match status" value="1"/>
</dbReference>
<feature type="transmembrane region" description="Helical" evidence="1">
    <location>
        <begin position="263"/>
        <end position="284"/>
    </location>
</feature>
<keyword evidence="1" id="KW-0812">Transmembrane</keyword>
<dbReference type="InterPro" id="IPR050623">
    <property type="entry name" value="Glucan_succinyl_AcylTrfase"/>
</dbReference>
<gene>
    <name evidence="3" type="ORF">ABN611_31090</name>
</gene>
<dbReference type="PANTHER" id="PTHR36927:SF4">
    <property type="entry name" value="BLR5718 PROTEIN"/>
    <property type="match status" value="1"/>
</dbReference>
<feature type="transmembrane region" description="Helical" evidence="1">
    <location>
        <begin position="296"/>
        <end position="317"/>
    </location>
</feature>
<dbReference type="AlphaFoldDB" id="A0AAU7T8T9"/>
<proteinExistence type="predicted"/>
<feature type="transmembrane region" description="Helical" evidence="1">
    <location>
        <begin position="338"/>
        <end position="356"/>
    </location>
</feature>
<feature type="transmembrane region" description="Helical" evidence="1">
    <location>
        <begin position="199"/>
        <end position="219"/>
    </location>
</feature>
<evidence type="ECO:0000313" key="3">
    <source>
        <dbReference type="EMBL" id="XBV23002.1"/>
    </source>
</evidence>
<keyword evidence="1" id="KW-1133">Transmembrane helix</keyword>
<feature type="transmembrane region" description="Helical" evidence="1">
    <location>
        <begin position="116"/>
        <end position="135"/>
    </location>
</feature>
<feature type="transmembrane region" description="Helical" evidence="1">
    <location>
        <begin position="33"/>
        <end position="51"/>
    </location>
</feature>
<dbReference type="EC" id="2.3.1.-" evidence="3"/>
<dbReference type="RefSeq" id="WP_350275841.1">
    <property type="nucleotide sequence ID" value="NZ_CP158165.1"/>
</dbReference>
<sequence length="396" mass="43169">MTRKTARTREALDDAQLERWASTRLSYLDNLKVVLIATIIALHGILGYVGLVEVWTYSELREVTLTPAVEVTLLVIVSPFGFFLIALLFLVAGLLTPLSYDRKGAKKFVADRLLRLGVPFVVYVFLIQPTVTYGLEHPLGDASGSYWDEYLGAERQIDTGPLWFVGVLLLYSLGYAGWRRWSDRSVSARPHRRITLRTLMLTAAVVAPASFAIRLGYPYGSESGFSDLNLWEWPACAAVFGLGVAGSRQGWLEAIPETLAHRSRALTSLAAVAMAGLLAVAGSLDAVDDAFGGWHWLGGVFVVVESTLTVFGSVWLLSAAQRRLNMRYGWGPALSRSAYGAFMLQAIFLLALALALRPLALPAEVKAPIVALGGVIASFAAAWFLIRKVPGISRIL</sequence>
<organism evidence="3">
    <name type="scientific">Kribbella sp. HUAS MG21</name>
    <dbReference type="NCBI Taxonomy" id="3160966"/>
    <lineage>
        <taxon>Bacteria</taxon>
        <taxon>Bacillati</taxon>
        <taxon>Actinomycetota</taxon>
        <taxon>Actinomycetes</taxon>
        <taxon>Propionibacteriales</taxon>
        <taxon>Kribbellaceae</taxon>
        <taxon>Kribbella</taxon>
    </lineage>
</organism>
<accession>A0AAU7T8T9</accession>
<name>A0AAU7T8T9_9ACTN</name>
<evidence type="ECO:0000256" key="1">
    <source>
        <dbReference type="SAM" id="Phobius"/>
    </source>
</evidence>
<keyword evidence="3" id="KW-0808">Transferase</keyword>
<dbReference type="PANTHER" id="PTHR36927">
    <property type="entry name" value="BLR4337 PROTEIN"/>
    <property type="match status" value="1"/>
</dbReference>
<dbReference type="InterPro" id="IPR002656">
    <property type="entry name" value="Acyl_transf_3_dom"/>
</dbReference>
<dbReference type="GO" id="GO:0016747">
    <property type="term" value="F:acyltransferase activity, transferring groups other than amino-acyl groups"/>
    <property type="evidence" value="ECO:0007669"/>
    <property type="project" value="InterPro"/>
</dbReference>
<feature type="transmembrane region" description="Helical" evidence="1">
    <location>
        <begin position="368"/>
        <end position="386"/>
    </location>
</feature>
<keyword evidence="3" id="KW-0012">Acyltransferase</keyword>
<evidence type="ECO:0000259" key="2">
    <source>
        <dbReference type="Pfam" id="PF01757"/>
    </source>
</evidence>
<reference evidence="3" key="1">
    <citation type="submission" date="2024-06" db="EMBL/GenBank/DDBJ databases">
        <title>Kribbella sp. strain HUAS MG21 genome sequences.</title>
        <authorList>
            <person name="Mo P."/>
        </authorList>
    </citation>
    <scope>NUCLEOTIDE SEQUENCE</scope>
    <source>
        <strain evidence="3">HUAS MG21</strain>
    </source>
</reference>
<feature type="transmembrane region" description="Helical" evidence="1">
    <location>
        <begin position="231"/>
        <end position="251"/>
    </location>
</feature>